<evidence type="ECO:0000313" key="3">
    <source>
        <dbReference type="EMBL" id="SOS14644.1"/>
    </source>
</evidence>
<keyword evidence="4" id="KW-1185">Reference proteome</keyword>
<dbReference type="Pfam" id="PF08708">
    <property type="entry name" value="PriCT_1"/>
    <property type="match status" value="1"/>
</dbReference>
<accession>A0A2K4UTB8</accession>
<evidence type="ECO:0000256" key="1">
    <source>
        <dbReference type="SAM" id="MobiDB-lite"/>
    </source>
</evidence>
<feature type="region of interest" description="Disordered" evidence="1">
    <location>
        <begin position="1"/>
        <end position="22"/>
    </location>
</feature>
<sequence>MIHDNAISPAHATSPKANVDPLATSTHMPPARFFEDGTALNRLLLEAPYMARCSDDKTATRVRPREYALRYPYMQVNRLGMVSWLVFDLDHANALAWDDAALPAPNLMVRNRKSGHSQLFYAVPSVCTTENARAKPIQYMKAIYTAFAARLDADMDYHGGPVAKTPGHPWWETTEFHSHVYELGELANAVELTVKPWATGPKLDQVSHSRHCILFEQLRYFAYSIVNRERELGSFESFMRSLDAYAYNHNSFLKQGFSENLPLSSIRSTVKSVGRWTWDRYTGDRRCHRGAMQLDGSLSLKERQSLAAQRTNELRHKATESKIRAACRQLQDQGKALVRSAIAALAGVSVRTVASYKHILREISQPATVRVLRSAKAAPGTRGQIYSASPQPTPSQAANSRALGVQSGVHQISAVPQGPQAGESLKREHEDGSSIGILKFLYMNVPPEWKEDFVTNSKSRLTNREQQAWIDKAMQRSDDDTSAIPDEYGMDTVSGSVVDNTNYQPKQKLVKENTTLGGQRRSICRRPRLANGSTSTTRSPRPLRKKH</sequence>
<dbReference type="InterPro" id="IPR004322">
    <property type="entry name" value="Plasmid_replicase_bac"/>
</dbReference>
<evidence type="ECO:0000313" key="4">
    <source>
        <dbReference type="Proteomes" id="UP000239025"/>
    </source>
</evidence>
<proteinExistence type="predicted"/>
<organism evidence="3 4">
    <name type="scientific">Pseudomonas cerasi</name>
    <dbReference type="NCBI Taxonomy" id="1583341"/>
    <lineage>
        <taxon>Bacteria</taxon>
        <taxon>Pseudomonadati</taxon>
        <taxon>Pseudomonadota</taxon>
        <taxon>Gammaproteobacteria</taxon>
        <taxon>Pseudomonadales</taxon>
        <taxon>Pseudomonadaceae</taxon>
        <taxon>Pseudomonas</taxon>
    </lineage>
</organism>
<dbReference type="EMBL" id="LT963395">
    <property type="protein sequence ID" value="SOS14644.1"/>
    <property type="molecule type" value="Genomic_DNA"/>
</dbReference>
<protein>
    <submittedName>
        <fullName evidence="3">Replication protein A</fullName>
    </submittedName>
</protein>
<dbReference type="AlphaFoldDB" id="A0A2K4UTB8"/>
<dbReference type="Proteomes" id="UP000239025">
    <property type="component" value="Chromosome 1"/>
</dbReference>
<feature type="domain" description="Primase C-terminal 1" evidence="2">
    <location>
        <begin position="204"/>
        <end position="279"/>
    </location>
</feature>
<feature type="region of interest" description="Disordered" evidence="1">
    <location>
        <begin position="499"/>
        <end position="547"/>
    </location>
</feature>
<dbReference type="Gene3D" id="1.10.340.50">
    <property type="match status" value="1"/>
</dbReference>
<dbReference type="Pfam" id="PF03090">
    <property type="entry name" value="Replicase"/>
    <property type="match status" value="1"/>
</dbReference>
<gene>
    <name evidence="3" type="ORF">PL963_00369</name>
</gene>
<dbReference type="InterPro" id="IPR014820">
    <property type="entry name" value="PriCT_1"/>
</dbReference>
<name>A0A2K4UTB8_9PSED</name>
<evidence type="ECO:0000259" key="2">
    <source>
        <dbReference type="Pfam" id="PF08708"/>
    </source>
</evidence>
<reference evidence="4" key="1">
    <citation type="submission" date="2017-11" db="EMBL/GenBank/DDBJ databases">
        <authorList>
            <person name="Blom J."/>
        </authorList>
    </citation>
    <scope>NUCLEOTIDE SEQUENCE [LARGE SCALE GENOMIC DNA]</scope>
</reference>